<evidence type="ECO:0000313" key="1">
    <source>
        <dbReference type="EMBL" id="MBP2317371.1"/>
    </source>
</evidence>
<keyword evidence="2" id="KW-1185">Reference proteome</keyword>
<accession>A0ABS4SYV0</accession>
<protein>
    <submittedName>
        <fullName evidence="1">Uncharacterized protein</fullName>
    </submittedName>
</protein>
<evidence type="ECO:0000313" key="2">
    <source>
        <dbReference type="Proteomes" id="UP001519331"/>
    </source>
</evidence>
<proteinExistence type="predicted"/>
<reference evidence="1 2" key="1">
    <citation type="submission" date="2021-03" db="EMBL/GenBank/DDBJ databases">
        <title>Sequencing the genomes of 1000 actinobacteria strains.</title>
        <authorList>
            <person name="Klenk H.-P."/>
        </authorList>
    </citation>
    <scope>NUCLEOTIDE SEQUENCE [LARGE SCALE GENOMIC DNA]</scope>
    <source>
        <strain evidence="1 2">DSM 12544</strain>
    </source>
</reference>
<gene>
    <name evidence="1" type="ORF">JOF45_000390</name>
</gene>
<comment type="caution">
    <text evidence="1">The sequence shown here is derived from an EMBL/GenBank/DDBJ whole genome shotgun (WGS) entry which is preliminary data.</text>
</comment>
<dbReference type="Proteomes" id="UP001519331">
    <property type="component" value="Unassembled WGS sequence"/>
</dbReference>
<name>A0ABS4SYV0_9MICC</name>
<sequence>MNTFQCGYCITRMPDKCMRTMTVYGETYQCRGANK</sequence>
<dbReference type="EMBL" id="JAGINX010000001">
    <property type="protein sequence ID" value="MBP2317371.1"/>
    <property type="molecule type" value="Genomic_DNA"/>
</dbReference>
<organism evidence="1 2">
    <name type="scientific">Nesterenkonia lacusekhoensis</name>
    <dbReference type="NCBI Taxonomy" id="150832"/>
    <lineage>
        <taxon>Bacteria</taxon>
        <taxon>Bacillati</taxon>
        <taxon>Actinomycetota</taxon>
        <taxon>Actinomycetes</taxon>
        <taxon>Micrococcales</taxon>
        <taxon>Micrococcaceae</taxon>
        <taxon>Nesterenkonia</taxon>
    </lineage>
</organism>